<dbReference type="Pfam" id="PF01436">
    <property type="entry name" value="NHL"/>
    <property type="match status" value="1"/>
</dbReference>
<feature type="repeat" description="NHL" evidence="2">
    <location>
        <begin position="6"/>
        <end position="49"/>
    </location>
</feature>
<gene>
    <name evidence="3" type="ORF">XENOCAPTIV_020025</name>
</gene>
<organism evidence="3 4">
    <name type="scientific">Xenoophorus captivus</name>
    <dbReference type="NCBI Taxonomy" id="1517983"/>
    <lineage>
        <taxon>Eukaryota</taxon>
        <taxon>Metazoa</taxon>
        <taxon>Chordata</taxon>
        <taxon>Craniata</taxon>
        <taxon>Vertebrata</taxon>
        <taxon>Euteleostomi</taxon>
        <taxon>Actinopterygii</taxon>
        <taxon>Neopterygii</taxon>
        <taxon>Teleostei</taxon>
        <taxon>Neoteleostei</taxon>
        <taxon>Acanthomorphata</taxon>
        <taxon>Ovalentaria</taxon>
        <taxon>Atherinomorphae</taxon>
        <taxon>Cyprinodontiformes</taxon>
        <taxon>Goodeidae</taxon>
        <taxon>Xenoophorus</taxon>
    </lineage>
</organism>
<feature type="non-terminal residue" evidence="3">
    <location>
        <position position="1"/>
    </location>
</feature>
<evidence type="ECO:0000256" key="1">
    <source>
        <dbReference type="ARBA" id="ARBA00022737"/>
    </source>
</evidence>
<evidence type="ECO:0000313" key="3">
    <source>
        <dbReference type="EMBL" id="MEQ2208937.1"/>
    </source>
</evidence>
<dbReference type="Gene3D" id="2.120.10.30">
    <property type="entry name" value="TolB, C-terminal domain"/>
    <property type="match status" value="1"/>
</dbReference>
<sequence>VFDGSGSFLSYINTSADPLYGPQGLALTSDGHVVVADSGNHCFKVYRYLQ</sequence>
<dbReference type="SUPFAM" id="SSF63829">
    <property type="entry name" value="Calcium-dependent phosphotriesterase"/>
    <property type="match status" value="1"/>
</dbReference>
<keyword evidence="4" id="KW-1185">Reference proteome</keyword>
<dbReference type="InterPro" id="IPR001258">
    <property type="entry name" value="NHL_repeat"/>
</dbReference>
<dbReference type="Proteomes" id="UP001434883">
    <property type="component" value="Unassembled WGS sequence"/>
</dbReference>
<name>A0ABV0RL86_9TELE</name>
<comment type="caution">
    <text evidence="3">The sequence shown here is derived from an EMBL/GenBank/DDBJ whole genome shotgun (WGS) entry which is preliminary data.</text>
</comment>
<proteinExistence type="predicted"/>
<dbReference type="EMBL" id="JAHRIN010050841">
    <property type="protein sequence ID" value="MEQ2208937.1"/>
    <property type="molecule type" value="Genomic_DNA"/>
</dbReference>
<protein>
    <submittedName>
        <fullName evidence="3">Uncharacterized protein</fullName>
    </submittedName>
</protein>
<keyword evidence="1" id="KW-0677">Repeat</keyword>
<dbReference type="PROSITE" id="PS51125">
    <property type="entry name" value="NHL"/>
    <property type="match status" value="1"/>
</dbReference>
<reference evidence="3 4" key="1">
    <citation type="submission" date="2021-06" db="EMBL/GenBank/DDBJ databases">
        <authorList>
            <person name="Palmer J.M."/>
        </authorList>
    </citation>
    <scope>NUCLEOTIDE SEQUENCE [LARGE SCALE GENOMIC DNA]</scope>
    <source>
        <strain evidence="3 4">XC_2019</strain>
        <tissue evidence="3">Muscle</tissue>
    </source>
</reference>
<evidence type="ECO:0000313" key="4">
    <source>
        <dbReference type="Proteomes" id="UP001434883"/>
    </source>
</evidence>
<accession>A0ABV0RL86</accession>
<dbReference type="InterPro" id="IPR011042">
    <property type="entry name" value="6-blade_b-propeller_TolB-like"/>
</dbReference>
<evidence type="ECO:0000256" key="2">
    <source>
        <dbReference type="PROSITE-ProRule" id="PRU00504"/>
    </source>
</evidence>